<evidence type="ECO:0000313" key="2">
    <source>
        <dbReference type="EMBL" id="EYB69275.1"/>
    </source>
</evidence>
<name>A0A016QT25_9DEIO</name>
<gene>
    <name evidence="2" type="ORF">DEIPH_ctg009orf0014</name>
</gene>
<accession>A0A016QT25</accession>
<protein>
    <submittedName>
        <fullName evidence="2">Uncharacterized protein</fullName>
    </submittedName>
</protein>
<evidence type="ECO:0000256" key="1">
    <source>
        <dbReference type="SAM" id="MobiDB-lite"/>
    </source>
</evidence>
<feature type="compositionally biased region" description="Low complexity" evidence="1">
    <location>
        <begin position="10"/>
        <end position="33"/>
    </location>
</feature>
<feature type="region of interest" description="Disordered" evidence="1">
    <location>
        <begin position="1"/>
        <end position="33"/>
    </location>
</feature>
<dbReference type="AlphaFoldDB" id="A0A016QT25"/>
<comment type="caution">
    <text evidence="2">The sequence shown here is derived from an EMBL/GenBank/DDBJ whole genome shotgun (WGS) entry which is preliminary data.</text>
</comment>
<organism evidence="2 3">
    <name type="scientific">Deinococcus phoenicis</name>
    <dbReference type="NCBI Taxonomy" id="1476583"/>
    <lineage>
        <taxon>Bacteria</taxon>
        <taxon>Thermotogati</taxon>
        <taxon>Deinococcota</taxon>
        <taxon>Deinococci</taxon>
        <taxon>Deinococcales</taxon>
        <taxon>Deinococcaceae</taxon>
        <taxon>Deinococcus</taxon>
    </lineage>
</organism>
<dbReference type="RefSeq" id="WP_034353595.1">
    <property type="nucleotide sequence ID" value="NZ_JHAC01000009.1"/>
</dbReference>
<dbReference type="PATRIC" id="fig|1476583.3.peg.588"/>
<evidence type="ECO:0000313" key="3">
    <source>
        <dbReference type="Proteomes" id="UP000020492"/>
    </source>
</evidence>
<proteinExistence type="predicted"/>
<dbReference type="EMBL" id="JHAC01000009">
    <property type="protein sequence ID" value="EYB69275.1"/>
    <property type="molecule type" value="Genomic_DNA"/>
</dbReference>
<reference evidence="2 3" key="1">
    <citation type="submission" date="2014-03" db="EMBL/GenBank/DDBJ databases">
        <title>Draft genome sequence of Deinococcus phoenicis 1P10ME.</title>
        <authorList>
            <person name="Stepanov V.G."/>
            <person name="Vaishampayan P."/>
            <person name="Venkateswaran K."/>
            <person name="Fox G.E."/>
        </authorList>
    </citation>
    <scope>NUCLEOTIDE SEQUENCE [LARGE SCALE GENOMIC DNA]</scope>
    <source>
        <strain evidence="2 3">1P10ME</strain>
    </source>
</reference>
<sequence length="66" mass="6656">MSKPAPPTTGPTAAGPGSPAARSGSPSVGSSHSAPAIDVALLADKVYRLFLADLSLQRRRAGGRKE</sequence>
<dbReference type="Proteomes" id="UP000020492">
    <property type="component" value="Unassembled WGS sequence"/>
</dbReference>
<keyword evidence="3" id="KW-1185">Reference proteome</keyword>
<dbReference type="STRING" id="1476583.DEIPH_ctg009orf0014"/>